<sequence>MEKNLAPIKILFISISGNTRSFAQKLVQHSQTVHQADSTARLVETIEIGGDDQFIEMQQPFAVLVPTYLGGGNGINNGNQEIMTNEMRETLADNDNYHWCYGVIGSGNRNFNTQFGLTAKQYAVQFQIPVIDFYEMRGTQDDVKRIYQELNDFQLQFEQNLSERH</sequence>
<dbReference type="SUPFAM" id="SSF52218">
    <property type="entry name" value="Flavoproteins"/>
    <property type="match status" value="1"/>
</dbReference>
<dbReference type="Proteomes" id="UP000051576">
    <property type="component" value="Unassembled WGS sequence"/>
</dbReference>
<comment type="caution">
    <text evidence="1">The sequence shown here is derived from an EMBL/GenBank/DDBJ whole genome shotgun (WGS) entry which is preliminary data.</text>
</comment>
<evidence type="ECO:0000313" key="1">
    <source>
        <dbReference type="EMBL" id="KRM88974.1"/>
    </source>
</evidence>
<dbReference type="InterPro" id="IPR029039">
    <property type="entry name" value="Flavoprotein-like_sf"/>
</dbReference>
<name>A0A0R2CAX4_9LACO</name>
<dbReference type="EMBL" id="AYYX01000016">
    <property type="protein sequence ID" value="KRM88974.1"/>
    <property type="molecule type" value="Genomic_DNA"/>
</dbReference>
<gene>
    <name evidence="1" type="ORF">FD21_GL000527</name>
</gene>
<protein>
    <submittedName>
        <fullName evidence="1">NrdI protein</fullName>
    </submittedName>
</protein>
<dbReference type="PIRSF" id="PIRSF005087">
    <property type="entry name" value="NrdI"/>
    <property type="match status" value="1"/>
</dbReference>
<proteinExistence type="predicted"/>
<dbReference type="InterPro" id="IPR004465">
    <property type="entry name" value="RNR_NrdI"/>
</dbReference>
<dbReference type="Pfam" id="PF07972">
    <property type="entry name" value="Flavodoxin_NdrI"/>
    <property type="match status" value="1"/>
</dbReference>
<dbReference type="AlphaFoldDB" id="A0A0R2CAX4"/>
<accession>A0A0R2CAX4</accession>
<organism evidence="1 2">
    <name type="scientific">Liquorilactobacillus vini DSM 20605</name>
    <dbReference type="NCBI Taxonomy" id="1133569"/>
    <lineage>
        <taxon>Bacteria</taxon>
        <taxon>Bacillati</taxon>
        <taxon>Bacillota</taxon>
        <taxon>Bacilli</taxon>
        <taxon>Lactobacillales</taxon>
        <taxon>Lactobacillaceae</taxon>
        <taxon>Liquorilactobacillus</taxon>
    </lineage>
</organism>
<reference evidence="1 2" key="1">
    <citation type="journal article" date="2015" name="Genome Announc.">
        <title>Expanding the biotechnology potential of lactobacilli through comparative genomics of 213 strains and associated genera.</title>
        <authorList>
            <person name="Sun Z."/>
            <person name="Harris H.M."/>
            <person name="McCann A."/>
            <person name="Guo C."/>
            <person name="Argimon S."/>
            <person name="Zhang W."/>
            <person name="Yang X."/>
            <person name="Jeffery I.B."/>
            <person name="Cooney J.C."/>
            <person name="Kagawa T.F."/>
            <person name="Liu W."/>
            <person name="Song Y."/>
            <person name="Salvetti E."/>
            <person name="Wrobel A."/>
            <person name="Rasinkangas P."/>
            <person name="Parkhill J."/>
            <person name="Rea M.C."/>
            <person name="O'Sullivan O."/>
            <person name="Ritari J."/>
            <person name="Douillard F.P."/>
            <person name="Paul Ross R."/>
            <person name="Yang R."/>
            <person name="Briner A.E."/>
            <person name="Felis G.E."/>
            <person name="de Vos W.M."/>
            <person name="Barrangou R."/>
            <person name="Klaenhammer T.R."/>
            <person name="Caufield P.W."/>
            <person name="Cui Y."/>
            <person name="Zhang H."/>
            <person name="O'Toole P.W."/>
        </authorList>
    </citation>
    <scope>NUCLEOTIDE SEQUENCE [LARGE SCALE GENOMIC DNA]</scope>
    <source>
        <strain evidence="1 2">DSM 20605</strain>
    </source>
</reference>
<evidence type="ECO:0000313" key="2">
    <source>
        <dbReference type="Proteomes" id="UP000051576"/>
    </source>
</evidence>
<dbReference type="STRING" id="1133569.FD21_GL000527"/>
<dbReference type="PANTHER" id="PTHR37297:SF1">
    <property type="entry name" value="PROTEIN NRDI"/>
    <property type="match status" value="1"/>
</dbReference>
<dbReference type="PANTHER" id="PTHR37297">
    <property type="entry name" value="PROTEIN NRDI"/>
    <property type="match status" value="1"/>
</dbReference>
<dbReference type="OrthoDB" id="350535at2"/>
<dbReference type="eggNOG" id="COG1780">
    <property type="taxonomic scope" value="Bacteria"/>
</dbReference>
<dbReference type="GO" id="GO:0010181">
    <property type="term" value="F:FMN binding"/>
    <property type="evidence" value="ECO:0007669"/>
    <property type="project" value="InterPro"/>
</dbReference>
<dbReference type="PATRIC" id="fig|1133569.4.peg.562"/>
<dbReference type="RefSeq" id="WP_010580568.1">
    <property type="nucleotide sequence ID" value="NZ_AHYZ01000089.1"/>
</dbReference>
<dbReference type="Gene3D" id="3.40.50.360">
    <property type="match status" value="1"/>
</dbReference>
<keyword evidence="2" id="KW-1185">Reference proteome</keyword>